<proteinExistence type="predicted"/>
<sequence>MLLVTLLRYLFVINLGRRGAAVLIALTGAAAFAGGVGVAALTTPTRSTAPAAIVIDPPLTPATTTAAPSRTPTLTPSPTPRATPRLSATPKPRPSATRSPVPSRPGAPAASGAQAQVVALTNQARATAGCAPLEIDARLTRAAQAHSEDMARRGYFEHDSLDGRDFADRIRAAGYPSPAAENIARGQRTAAAVVQAWLDSPGHRRNILDCSFVAIGVGYAANGSYWTQDFGR</sequence>
<evidence type="ECO:0000313" key="4">
    <source>
        <dbReference type="EMBL" id="SHK97074.1"/>
    </source>
</evidence>
<evidence type="ECO:0000256" key="2">
    <source>
        <dbReference type="SAM" id="Phobius"/>
    </source>
</evidence>
<name>A0A1M6WTV7_PSETH</name>
<dbReference type="EMBL" id="FRAP01000015">
    <property type="protein sequence ID" value="SHK97074.1"/>
    <property type="molecule type" value="Genomic_DNA"/>
</dbReference>
<dbReference type="Proteomes" id="UP000184363">
    <property type="component" value="Unassembled WGS sequence"/>
</dbReference>
<dbReference type="CDD" id="cd05379">
    <property type="entry name" value="CAP_bacterial"/>
    <property type="match status" value="1"/>
</dbReference>
<dbReference type="PANTHER" id="PTHR31157">
    <property type="entry name" value="SCP DOMAIN-CONTAINING PROTEIN"/>
    <property type="match status" value="1"/>
</dbReference>
<accession>A0A1M6WTV7</accession>
<organism evidence="4 5">
    <name type="scientific">Pseudonocardia thermophila</name>
    <dbReference type="NCBI Taxonomy" id="1848"/>
    <lineage>
        <taxon>Bacteria</taxon>
        <taxon>Bacillati</taxon>
        <taxon>Actinomycetota</taxon>
        <taxon>Actinomycetes</taxon>
        <taxon>Pseudonocardiales</taxon>
        <taxon>Pseudonocardiaceae</taxon>
        <taxon>Pseudonocardia</taxon>
    </lineage>
</organism>
<dbReference type="InterPro" id="IPR014044">
    <property type="entry name" value="CAP_dom"/>
</dbReference>
<keyword evidence="2" id="KW-0812">Transmembrane</keyword>
<protein>
    <submittedName>
        <fullName evidence="4">Uncharacterized conserved protein YkwD, contains CAP (CSP/antigen 5/PR1) domain</fullName>
    </submittedName>
</protein>
<keyword evidence="2" id="KW-0472">Membrane</keyword>
<reference evidence="4 5" key="1">
    <citation type="submission" date="2016-11" db="EMBL/GenBank/DDBJ databases">
        <authorList>
            <person name="Jaros S."/>
            <person name="Januszkiewicz K."/>
            <person name="Wedrychowicz H."/>
        </authorList>
    </citation>
    <scope>NUCLEOTIDE SEQUENCE [LARGE SCALE GENOMIC DNA]</scope>
    <source>
        <strain evidence="4 5">DSM 43832</strain>
    </source>
</reference>
<feature type="compositionally biased region" description="Low complexity" evidence="1">
    <location>
        <begin position="61"/>
        <end position="74"/>
    </location>
</feature>
<feature type="domain" description="SCP" evidence="3">
    <location>
        <begin position="119"/>
        <end position="230"/>
    </location>
</feature>
<dbReference type="Gene3D" id="3.40.33.10">
    <property type="entry name" value="CAP"/>
    <property type="match status" value="1"/>
</dbReference>
<feature type="region of interest" description="Disordered" evidence="1">
    <location>
        <begin position="52"/>
        <end position="114"/>
    </location>
</feature>
<dbReference type="InterPro" id="IPR035940">
    <property type="entry name" value="CAP_sf"/>
</dbReference>
<feature type="transmembrane region" description="Helical" evidence="2">
    <location>
        <begin position="20"/>
        <end position="41"/>
    </location>
</feature>
<gene>
    <name evidence="4" type="ORF">SAMN05443637_115104</name>
</gene>
<evidence type="ECO:0000256" key="1">
    <source>
        <dbReference type="SAM" id="MobiDB-lite"/>
    </source>
</evidence>
<keyword evidence="2" id="KW-1133">Transmembrane helix</keyword>
<dbReference type="PANTHER" id="PTHR31157:SF1">
    <property type="entry name" value="SCP DOMAIN-CONTAINING PROTEIN"/>
    <property type="match status" value="1"/>
</dbReference>
<keyword evidence="5" id="KW-1185">Reference proteome</keyword>
<evidence type="ECO:0000259" key="3">
    <source>
        <dbReference type="Pfam" id="PF00188"/>
    </source>
</evidence>
<dbReference type="AlphaFoldDB" id="A0A1M6WTV7"/>
<dbReference type="SUPFAM" id="SSF55797">
    <property type="entry name" value="PR-1-like"/>
    <property type="match status" value="1"/>
</dbReference>
<dbReference type="Pfam" id="PF00188">
    <property type="entry name" value="CAP"/>
    <property type="match status" value="1"/>
</dbReference>
<evidence type="ECO:0000313" key="5">
    <source>
        <dbReference type="Proteomes" id="UP000184363"/>
    </source>
</evidence>
<feature type="compositionally biased region" description="Low complexity" evidence="1">
    <location>
        <begin position="98"/>
        <end position="114"/>
    </location>
</feature>
<dbReference type="STRING" id="1848.SAMN05443637_115104"/>